<dbReference type="PROSITE" id="PS50966">
    <property type="entry name" value="ZF_SWIM"/>
    <property type="match status" value="1"/>
</dbReference>
<evidence type="ECO:0000313" key="8">
    <source>
        <dbReference type="Proteomes" id="UP001630127"/>
    </source>
</evidence>
<proteinExistence type="predicted"/>
<dbReference type="EMBL" id="JBJUIK010000013">
    <property type="protein sequence ID" value="KAL3506591.1"/>
    <property type="molecule type" value="Genomic_DNA"/>
</dbReference>
<dbReference type="GO" id="GO:0008270">
    <property type="term" value="F:zinc ion binding"/>
    <property type="evidence" value="ECO:0007669"/>
    <property type="project" value="UniProtKB-KW"/>
</dbReference>
<protein>
    <recommendedName>
        <fullName evidence="6">SWIM-type domain-containing protein</fullName>
    </recommendedName>
</protein>
<evidence type="ECO:0000256" key="3">
    <source>
        <dbReference type="ARBA" id="ARBA00022833"/>
    </source>
</evidence>
<evidence type="ECO:0000259" key="6">
    <source>
        <dbReference type="PROSITE" id="PS50966"/>
    </source>
</evidence>
<feature type="domain" description="SWIM-type" evidence="6">
    <location>
        <begin position="46"/>
        <end position="78"/>
    </location>
</feature>
<evidence type="ECO:0000313" key="7">
    <source>
        <dbReference type="EMBL" id="KAL3506591.1"/>
    </source>
</evidence>
<dbReference type="SMART" id="SM00575">
    <property type="entry name" value="ZnF_PMZ"/>
    <property type="match status" value="1"/>
</dbReference>
<evidence type="ECO:0000256" key="5">
    <source>
        <dbReference type="SAM" id="MobiDB-lite"/>
    </source>
</evidence>
<keyword evidence="3" id="KW-0862">Zinc</keyword>
<organism evidence="7 8">
    <name type="scientific">Cinchona calisaya</name>
    <dbReference type="NCBI Taxonomy" id="153742"/>
    <lineage>
        <taxon>Eukaryota</taxon>
        <taxon>Viridiplantae</taxon>
        <taxon>Streptophyta</taxon>
        <taxon>Embryophyta</taxon>
        <taxon>Tracheophyta</taxon>
        <taxon>Spermatophyta</taxon>
        <taxon>Magnoliopsida</taxon>
        <taxon>eudicotyledons</taxon>
        <taxon>Gunneridae</taxon>
        <taxon>Pentapetalae</taxon>
        <taxon>asterids</taxon>
        <taxon>lamiids</taxon>
        <taxon>Gentianales</taxon>
        <taxon>Rubiaceae</taxon>
        <taxon>Cinchonoideae</taxon>
        <taxon>Cinchoneae</taxon>
        <taxon>Cinchona</taxon>
    </lineage>
</organism>
<dbReference type="Pfam" id="PF04434">
    <property type="entry name" value="SWIM"/>
    <property type="match status" value="1"/>
</dbReference>
<comment type="caution">
    <text evidence="7">The sequence shown here is derived from an EMBL/GenBank/DDBJ whole genome shotgun (WGS) entry which is preliminary data.</text>
</comment>
<dbReference type="PANTHER" id="PTHR31973">
    <property type="entry name" value="POLYPROTEIN, PUTATIVE-RELATED"/>
    <property type="match status" value="1"/>
</dbReference>
<keyword evidence="1" id="KW-0479">Metal-binding</keyword>
<dbReference type="AlphaFoldDB" id="A0ABD2YIQ7"/>
<keyword evidence="2 4" id="KW-0863">Zinc-finger</keyword>
<evidence type="ECO:0000256" key="1">
    <source>
        <dbReference type="ARBA" id="ARBA00022723"/>
    </source>
</evidence>
<evidence type="ECO:0000256" key="2">
    <source>
        <dbReference type="ARBA" id="ARBA00022771"/>
    </source>
</evidence>
<dbReference type="Proteomes" id="UP001630127">
    <property type="component" value="Unassembled WGS sequence"/>
</dbReference>
<sequence length="159" mass="18138">MRKQASDICPKIAKKLEKLKNESAACIPRFTGDEKFEVTHMYRSQFFVDLEIGSCSCRKWELTGLSCSHAISGLAWKGLESEPYVSHYYSKTTYMQAYEPVISPIDGLEVCRDPSTDALLPPKKIELSGRPKKPRRREPDEVRSIILGTIRLSEKELKK</sequence>
<dbReference type="InterPro" id="IPR007527">
    <property type="entry name" value="Znf_SWIM"/>
</dbReference>
<feature type="region of interest" description="Disordered" evidence="5">
    <location>
        <begin position="120"/>
        <end position="140"/>
    </location>
</feature>
<accession>A0ABD2YIQ7</accession>
<evidence type="ECO:0000256" key="4">
    <source>
        <dbReference type="PROSITE-ProRule" id="PRU00325"/>
    </source>
</evidence>
<dbReference type="PANTHER" id="PTHR31973:SF187">
    <property type="entry name" value="MUTATOR TRANSPOSASE MUDRA PROTEIN"/>
    <property type="match status" value="1"/>
</dbReference>
<dbReference type="InterPro" id="IPR006564">
    <property type="entry name" value="Znf_PMZ"/>
</dbReference>
<name>A0ABD2YIQ7_9GENT</name>
<gene>
    <name evidence="7" type="ORF">ACH5RR_031973</name>
</gene>
<reference evidence="7 8" key="1">
    <citation type="submission" date="2024-11" db="EMBL/GenBank/DDBJ databases">
        <title>A near-complete genome assembly of Cinchona calisaya.</title>
        <authorList>
            <person name="Lian D.C."/>
            <person name="Zhao X.W."/>
            <person name="Wei L."/>
        </authorList>
    </citation>
    <scope>NUCLEOTIDE SEQUENCE [LARGE SCALE GENOMIC DNA]</scope>
    <source>
        <tissue evidence="7">Nenye</tissue>
    </source>
</reference>
<keyword evidence="8" id="KW-1185">Reference proteome</keyword>